<dbReference type="OrthoDB" id="6191536at2"/>
<dbReference type="EMBL" id="APBN01000004">
    <property type="protein sequence ID" value="EMT52422.1"/>
    <property type="molecule type" value="Genomic_DNA"/>
</dbReference>
<dbReference type="RefSeq" id="WP_003388529.1">
    <property type="nucleotide sequence ID" value="NZ_APBN01000004.1"/>
</dbReference>
<evidence type="ECO:0000313" key="3">
    <source>
        <dbReference type="Proteomes" id="UP000012081"/>
    </source>
</evidence>
<dbReference type="Gene3D" id="3.40.50.1820">
    <property type="entry name" value="alpha/beta hydrolase"/>
    <property type="match status" value="1"/>
</dbReference>
<accession>M8DG47</accession>
<dbReference type="STRING" id="1300222.I532_12234"/>
<dbReference type="GO" id="GO:0016020">
    <property type="term" value="C:membrane"/>
    <property type="evidence" value="ECO:0007669"/>
    <property type="project" value="TreeGrafter"/>
</dbReference>
<reference evidence="2 3" key="1">
    <citation type="submission" date="2013-03" db="EMBL/GenBank/DDBJ databases">
        <title>Assembly of a new bacterial strain Brevibacillus borstelensis AK1.</title>
        <authorList>
            <person name="Rajan I."/>
            <person name="PoliReddy D."/>
            <person name="Sugumar T."/>
            <person name="Rathinam K."/>
            <person name="Alqarawi S."/>
            <person name="Khalil A.B."/>
            <person name="Sivakumar N."/>
        </authorList>
    </citation>
    <scope>NUCLEOTIDE SEQUENCE [LARGE SCALE GENOMIC DNA]</scope>
    <source>
        <strain evidence="2 3">AK1</strain>
    </source>
</reference>
<dbReference type="Pfam" id="PF00561">
    <property type="entry name" value="Abhydrolase_1"/>
    <property type="match status" value="1"/>
</dbReference>
<name>M8DG47_9BACL</name>
<dbReference type="InterPro" id="IPR029058">
    <property type="entry name" value="AB_hydrolase_fold"/>
</dbReference>
<dbReference type="SUPFAM" id="SSF53474">
    <property type="entry name" value="alpha/beta-Hydrolases"/>
    <property type="match status" value="1"/>
</dbReference>
<gene>
    <name evidence="2" type="ORF">I532_12234</name>
</gene>
<evidence type="ECO:0000259" key="1">
    <source>
        <dbReference type="Pfam" id="PF00561"/>
    </source>
</evidence>
<organism evidence="2 3">
    <name type="scientific">Brevibacillus borstelensis AK1</name>
    <dbReference type="NCBI Taxonomy" id="1300222"/>
    <lineage>
        <taxon>Bacteria</taxon>
        <taxon>Bacillati</taxon>
        <taxon>Bacillota</taxon>
        <taxon>Bacilli</taxon>
        <taxon>Bacillales</taxon>
        <taxon>Paenibacillaceae</taxon>
        <taxon>Brevibacillus</taxon>
    </lineage>
</organism>
<proteinExistence type="predicted"/>
<keyword evidence="3" id="KW-1185">Reference proteome</keyword>
<dbReference type="Proteomes" id="UP000012081">
    <property type="component" value="Unassembled WGS sequence"/>
</dbReference>
<feature type="domain" description="AB hydrolase-1" evidence="1">
    <location>
        <begin position="27"/>
        <end position="267"/>
    </location>
</feature>
<dbReference type="InterPro" id="IPR000073">
    <property type="entry name" value="AB_hydrolase_1"/>
</dbReference>
<sequence>MAGQQRKQLVKNGLVLAYTVAGRPEAPALLLLHAIRNTSRLFDHILPELAKRCRVIAVDLRGHGESVKEGPYTFEQLAEDIRTLLDTEEVEQAAIVAASFSAVPAQMFAAAFPERVTHLILLDGGFYSLREMPGFDRASTVDRLAETRFPSIAAARESYIARYGKGGIPSSLPESELEQKEDGAYGYRLPREAFDGYFRAYAAFDKEALFASLKCPVLLLLADEMTLSDGEQQRFFQRAAAEYRQKVPRAVCEKIPHAQHLLMLTHPRETVERIISFVH</sequence>
<comment type="caution">
    <text evidence="2">The sequence shown here is derived from an EMBL/GenBank/DDBJ whole genome shotgun (WGS) entry which is preliminary data.</text>
</comment>
<dbReference type="PANTHER" id="PTHR43798">
    <property type="entry name" value="MONOACYLGLYCEROL LIPASE"/>
    <property type="match status" value="1"/>
</dbReference>
<evidence type="ECO:0000313" key="2">
    <source>
        <dbReference type="EMBL" id="EMT52422.1"/>
    </source>
</evidence>
<dbReference type="PATRIC" id="fig|1300222.3.peg.2554"/>
<protein>
    <recommendedName>
        <fullName evidence="1">AB hydrolase-1 domain-containing protein</fullName>
    </recommendedName>
</protein>
<dbReference type="InterPro" id="IPR050266">
    <property type="entry name" value="AB_hydrolase_sf"/>
</dbReference>
<dbReference type="PANTHER" id="PTHR43798:SF33">
    <property type="entry name" value="HYDROLASE, PUTATIVE (AFU_ORTHOLOGUE AFUA_2G14860)-RELATED"/>
    <property type="match status" value="1"/>
</dbReference>
<dbReference type="GeneID" id="89497505"/>
<dbReference type="AlphaFoldDB" id="M8DG47"/>